<evidence type="ECO:0000256" key="1">
    <source>
        <dbReference type="ARBA" id="ARBA00004117"/>
    </source>
</evidence>
<sequence length="115" mass="11444">MIDSVSSINSLTKGAGTLGVQSSESNILSQAGTVVSAAASAALGPTFASVLGGAVNDAINAVKGGEAASFAGIKGTADTREVVDAVMEADRTLKTAVALRDKVVSAYLDITKMQI</sequence>
<evidence type="ECO:0000313" key="5">
    <source>
        <dbReference type="EMBL" id="NGO64605.1"/>
    </source>
</evidence>
<dbReference type="PANTHER" id="PTHR34653:SF1">
    <property type="entry name" value="FLAGELLAR HOOK-BASAL BODY COMPLEX PROTEIN FLIE"/>
    <property type="match status" value="1"/>
</dbReference>
<dbReference type="GO" id="GO:0009425">
    <property type="term" value="C:bacterial-type flagellum basal body"/>
    <property type="evidence" value="ECO:0007669"/>
    <property type="project" value="UniProtKB-SubCell"/>
</dbReference>
<evidence type="ECO:0000256" key="2">
    <source>
        <dbReference type="ARBA" id="ARBA00009272"/>
    </source>
</evidence>
<dbReference type="AlphaFoldDB" id="A0A6M1S0F6"/>
<comment type="subcellular location">
    <subcellularLocation>
        <location evidence="1 4">Bacterial flagellum basal body</location>
    </subcellularLocation>
</comment>
<keyword evidence="6" id="KW-1185">Reference proteome</keyword>
<dbReference type="GO" id="GO:0003774">
    <property type="term" value="F:cytoskeletal motor activity"/>
    <property type="evidence" value="ECO:0007669"/>
    <property type="project" value="InterPro"/>
</dbReference>
<dbReference type="GO" id="GO:0005198">
    <property type="term" value="F:structural molecule activity"/>
    <property type="evidence" value="ECO:0007669"/>
    <property type="project" value="InterPro"/>
</dbReference>
<keyword evidence="3 4" id="KW-0975">Bacterial flagellum</keyword>
<evidence type="ECO:0000256" key="4">
    <source>
        <dbReference type="HAMAP-Rule" id="MF_00724"/>
    </source>
</evidence>
<reference evidence="5 6" key="1">
    <citation type="submission" date="2020-02" db="EMBL/GenBank/DDBJ databases">
        <title>Genome sequence of the type strain CCBAU10050 of Rhizobium daejeonense.</title>
        <authorList>
            <person name="Gao J."/>
            <person name="Sun J."/>
        </authorList>
    </citation>
    <scope>NUCLEOTIDE SEQUENCE [LARGE SCALE GENOMIC DNA]</scope>
    <source>
        <strain evidence="5 6">CCBAU10050</strain>
    </source>
</reference>
<comment type="similarity">
    <text evidence="2 4">Belongs to the FliE family.</text>
</comment>
<name>A0A6M1S0F6_9HYPH</name>
<dbReference type="Proteomes" id="UP000477849">
    <property type="component" value="Unassembled WGS sequence"/>
</dbReference>
<evidence type="ECO:0000256" key="3">
    <source>
        <dbReference type="ARBA" id="ARBA00023143"/>
    </source>
</evidence>
<keyword evidence="5" id="KW-0969">Cilium</keyword>
<proteinExistence type="inferred from homology"/>
<dbReference type="HAMAP" id="MF_00724">
    <property type="entry name" value="FliE"/>
    <property type="match status" value="1"/>
</dbReference>
<dbReference type="GO" id="GO:0071973">
    <property type="term" value="P:bacterial-type flagellum-dependent cell motility"/>
    <property type="evidence" value="ECO:0007669"/>
    <property type="project" value="InterPro"/>
</dbReference>
<protein>
    <recommendedName>
        <fullName evidence="4">Flagellar hook-basal body complex protein FliE</fullName>
    </recommendedName>
</protein>
<dbReference type="InterPro" id="IPR001624">
    <property type="entry name" value="FliE"/>
</dbReference>
<comment type="caution">
    <text evidence="5">The sequence shown here is derived from an EMBL/GenBank/DDBJ whole genome shotgun (WGS) entry which is preliminary data.</text>
</comment>
<dbReference type="RefSeq" id="WP_163903379.1">
    <property type="nucleotide sequence ID" value="NZ_CP048427.1"/>
</dbReference>
<dbReference type="Pfam" id="PF02049">
    <property type="entry name" value="FliE"/>
    <property type="match status" value="1"/>
</dbReference>
<keyword evidence="5" id="KW-0282">Flagellum</keyword>
<dbReference type="EMBL" id="JAAKZH010000004">
    <property type="protein sequence ID" value="NGO64605.1"/>
    <property type="molecule type" value="Genomic_DNA"/>
</dbReference>
<keyword evidence="5" id="KW-0966">Cell projection</keyword>
<organism evidence="5 6">
    <name type="scientific">Rhizobium daejeonense</name>
    <dbReference type="NCBI Taxonomy" id="240521"/>
    <lineage>
        <taxon>Bacteria</taxon>
        <taxon>Pseudomonadati</taxon>
        <taxon>Pseudomonadota</taxon>
        <taxon>Alphaproteobacteria</taxon>
        <taxon>Hyphomicrobiales</taxon>
        <taxon>Rhizobiaceae</taxon>
        <taxon>Rhizobium/Agrobacterium group</taxon>
        <taxon>Rhizobium</taxon>
    </lineage>
</organism>
<gene>
    <name evidence="4 5" type="primary">fliE</name>
    <name evidence="5" type="ORF">G6N76_13105</name>
</gene>
<accession>A0A6M1S0F6</accession>
<evidence type="ECO:0000313" key="6">
    <source>
        <dbReference type="Proteomes" id="UP000477849"/>
    </source>
</evidence>
<dbReference type="PANTHER" id="PTHR34653">
    <property type="match status" value="1"/>
</dbReference>